<organism evidence="1 2">
    <name type="scientific">Gynuella sunshinyii YC6258</name>
    <dbReference type="NCBI Taxonomy" id="1445510"/>
    <lineage>
        <taxon>Bacteria</taxon>
        <taxon>Pseudomonadati</taxon>
        <taxon>Pseudomonadota</taxon>
        <taxon>Gammaproteobacteria</taxon>
        <taxon>Oceanospirillales</taxon>
        <taxon>Saccharospirillaceae</taxon>
        <taxon>Gynuella</taxon>
    </lineage>
</organism>
<dbReference type="Proteomes" id="UP000032266">
    <property type="component" value="Chromosome"/>
</dbReference>
<evidence type="ECO:0000313" key="2">
    <source>
        <dbReference type="Proteomes" id="UP000032266"/>
    </source>
</evidence>
<dbReference type="AlphaFoldDB" id="A0A0C5VYC9"/>
<dbReference type="STRING" id="1445510.YC6258_03358"/>
<name>A0A0C5VYC9_9GAMM</name>
<reference evidence="1 2" key="1">
    <citation type="submission" date="2014-01" db="EMBL/GenBank/DDBJ databases">
        <title>Full genme sequencing of cellulolytic bacterium Gynuella sunshinyii YC6258T gen. nov., sp. nov.</title>
        <authorList>
            <person name="Khan H."/>
            <person name="Chung E.J."/>
            <person name="Chung Y.R."/>
        </authorList>
    </citation>
    <scope>NUCLEOTIDE SEQUENCE [LARGE SCALE GENOMIC DNA]</scope>
    <source>
        <strain evidence="1 2">YC6258</strain>
    </source>
</reference>
<gene>
    <name evidence="1" type="ORF">YC6258_03358</name>
</gene>
<evidence type="ECO:0000313" key="1">
    <source>
        <dbReference type="EMBL" id="AJQ95394.1"/>
    </source>
</evidence>
<accession>A0A0C5VYC9</accession>
<keyword evidence="2" id="KW-1185">Reference proteome</keyword>
<dbReference type="KEGG" id="gsn:YC6258_03358"/>
<dbReference type="HOGENOM" id="CLU_3344232_0_0_6"/>
<proteinExistence type="predicted"/>
<sequence length="37" mass="4227">MGLLMPVWEHQLEAPDIHLVVDPQVSIRQRLYVSGAK</sequence>
<protein>
    <submittedName>
        <fullName evidence="1">Uncharacterized protein</fullName>
    </submittedName>
</protein>
<dbReference type="EMBL" id="CP007142">
    <property type="protein sequence ID" value="AJQ95394.1"/>
    <property type="molecule type" value="Genomic_DNA"/>
</dbReference>